<keyword evidence="1" id="KW-0812">Transmembrane</keyword>
<dbReference type="GO" id="GO:1902201">
    <property type="term" value="P:negative regulation of bacterial-type flagellum-dependent cell motility"/>
    <property type="evidence" value="ECO:0007669"/>
    <property type="project" value="TreeGrafter"/>
</dbReference>
<keyword evidence="1" id="KW-1133">Transmembrane helix</keyword>
<dbReference type="InterPro" id="IPR050469">
    <property type="entry name" value="Diguanylate_Cyclase"/>
</dbReference>
<reference evidence="4" key="1">
    <citation type="submission" date="2017-05" db="EMBL/GenBank/DDBJ databases">
        <authorList>
            <person name="Sung H."/>
        </authorList>
    </citation>
    <scope>NUCLEOTIDE SEQUENCE [LARGE SCALE GENOMIC DNA]</scope>
    <source>
        <strain evidence="4">AR23208</strain>
    </source>
</reference>
<dbReference type="Gene3D" id="3.30.70.270">
    <property type="match status" value="1"/>
</dbReference>
<feature type="transmembrane region" description="Helical" evidence="1">
    <location>
        <begin position="202"/>
        <end position="220"/>
    </location>
</feature>
<dbReference type="OrthoDB" id="9759607at2"/>
<dbReference type="GO" id="GO:0005886">
    <property type="term" value="C:plasma membrane"/>
    <property type="evidence" value="ECO:0007669"/>
    <property type="project" value="TreeGrafter"/>
</dbReference>
<dbReference type="KEGG" id="tum:CBW65_19025"/>
<evidence type="ECO:0000259" key="2">
    <source>
        <dbReference type="PROSITE" id="PS50887"/>
    </source>
</evidence>
<dbReference type="InterPro" id="IPR029787">
    <property type="entry name" value="Nucleotide_cyclase"/>
</dbReference>
<evidence type="ECO:0000313" key="3">
    <source>
        <dbReference type="EMBL" id="ARU62833.1"/>
    </source>
</evidence>
<dbReference type="Gene3D" id="3.30.450.40">
    <property type="match status" value="1"/>
</dbReference>
<feature type="transmembrane region" description="Helical" evidence="1">
    <location>
        <begin position="104"/>
        <end position="124"/>
    </location>
</feature>
<dbReference type="InterPro" id="IPR043128">
    <property type="entry name" value="Rev_trsase/Diguanyl_cyclase"/>
</dbReference>
<evidence type="ECO:0000256" key="1">
    <source>
        <dbReference type="SAM" id="Phobius"/>
    </source>
</evidence>
<feature type="transmembrane region" description="Helical" evidence="1">
    <location>
        <begin position="68"/>
        <end position="92"/>
    </location>
</feature>
<organism evidence="3 4">
    <name type="scientific">Tumebacillus avium</name>
    <dbReference type="NCBI Taxonomy" id="1903704"/>
    <lineage>
        <taxon>Bacteria</taxon>
        <taxon>Bacillati</taxon>
        <taxon>Bacillota</taxon>
        <taxon>Bacilli</taxon>
        <taxon>Bacillales</taxon>
        <taxon>Alicyclobacillaceae</taxon>
        <taxon>Tumebacillus</taxon>
    </lineage>
</organism>
<dbReference type="Pfam" id="PF00990">
    <property type="entry name" value="GGDEF"/>
    <property type="match status" value="1"/>
</dbReference>
<dbReference type="Proteomes" id="UP000195437">
    <property type="component" value="Chromosome"/>
</dbReference>
<dbReference type="SUPFAM" id="SSF55073">
    <property type="entry name" value="Nucleotide cyclase"/>
    <property type="match status" value="1"/>
</dbReference>
<dbReference type="InterPro" id="IPR029016">
    <property type="entry name" value="GAF-like_dom_sf"/>
</dbReference>
<dbReference type="PANTHER" id="PTHR45138">
    <property type="entry name" value="REGULATORY COMPONENTS OF SENSORY TRANSDUCTION SYSTEM"/>
    <property type="match status" value="1"/>
</dbReference>
<dbReference type="SMART" id="SM00267">
    <property type="entry name" value="GGDEF"/>
    <property type="match status" value="1"/>
</dbReference>
<dbReference type="PROSITE" id="PS50887">
    <property type="entry name" value="GGDEF"/>
    <property type="match status" value="1"/>
</dbReference>
<dbReference type="AlphaFoldDB" id="A0A1Y0ITY5"/>
<dbReference type="InterPro" id="IPR000160">
    <property type="entry name" value="GGDEF_dom"/>
</dbReference>
<proteinExistence type="predicted"/>
<feature type="transmembrane region" description="Helical" evidence="1">
    <location>
        <begin position="136"/>
        <end position="158"/>
    </location>
</feature>
<dbReference type="GO" id="GO:0052621">
    <property type="term" value="F:diguanylate cyclase activity"/>
    <property type="evidence" value="ECO:0007669"/>
    <property type="project" value="TreeGrafter"/>
</dbReference>
<sequence length="558" mass="62962">MTFSRLAGLSTALGLALLVTALFRFTQPVVSLSDAPILLALFVLYAMTEFFRLKRNQFVISLSLSVDLLIFLKFGLAPVVLMSQFIIFFARWYQEGKLEFWKALANSGMFLLAAGIAATAFYLTGGSHHTLLHDNYIPLLTYICVHYLANHLILSLYFRSLNGTQIQTYLLLHMKFDLFSTLFATSLGVVVILLYEKDGLQGLLAFGLPLVLCVYVFKLFNDLYRSSSLFRNLTRLTGYFSGELAADVMFGRVTKELPKWFDRVQCVILVREDDQLVVRSQSDGLTQAEVQALEAYLSVYVPNPEAPTLRKGLLNDALLRFGYNTLLISPFKGTERHVGFCCLLGTKKSEFDATTLDAISILANQLTVSYRNAMRYANMEKQSLYDELTQLPNHRFLERRLAEEMERITDAPLSLLLIDLDHFKQVNDRYGHLAGNAVLERAARLFEETVRKSDFVARYGGEEFLVLLPGASVEIATEIAEAIRGRMAAEKFEVPTLEGEMLHIETTVSIGVAAYPSDAEDGQQLLRYADRAMYYGAKRAGRNRVAVYRQDDTLEDEQ</sequence>
<accession>A0A1Y0ITY5</accession>
<dbReference type="NCBIfam" id="TIGR00254">
    <property type="entry name" value="GGDEF"/>
    <property type="match status" value="1"/>
</dbReference>
<dbReference type="GO" id="GO:0043709">
    <property type="term" value="P:cell adhesion involved in single-species biofilm formation"/>
    <property type="evidence" value="ECO:0007669"/>
    <property type="project" value="TreeGrafter"/>
</dbReference>
<dbReference type="EMBL" id="CP021434">
    <property type="protein sequence ID" value="ARU62833.1"/>
    <property type="molecule type" value="Genomic_DNA"/>
</dbReference>
<gene>
    <name evidence="3" type="ORF">CBW65_19025</name>
</gene>
<dbReference type="SUPFAM" id="SSF55781">
    <property type="entry name" value="GAF domain-like"/>
    <property type="match status" value="1"/>
</dbReference>
<feature type="transmembrane region" description="Helical" evidence="1">
    <location>
        <begin position="31"/>
        <end position="47"/>
    </location>
</feature>
<dbReference type="PANTHER" id="PTHR45138:SF9">
    <property type="entry name" value="DIGUANYLATE CYCLASE DGCM-RELATED"/>
    <property type="match status" value="1"/>
</dbReference>
<dbReference type="FunFam" id="3.30.70.270:FF:000001">
    <property type="entry name" value="Diguanylate cyclase domain protein"/>
    <property type="match status" value="1"/>
</dbReference>
<evidence type="ECO:0000313" key="4">
    <source>
        <dbReference type="Proteomes" id="UP000195437"/>
    </source>
</evidence>
<name>A0A1Y0ITY5_9BACL</name>
<dbReference type="RefSeq" id="WP_087458183.1">
    <property type="nucleotide sequence ID" value="NZ_CP021434.1"/>
</dbReference>
<keyword evidence="4" id="KW-1185">Reference proteome</keyword>
<protein>
    <recommendedName>
        <fullName evidence="2">GGDEF domain-containing protein</fullName>
    </recommendedName>
</protein>
<feature type="transmembrane region" description="Helical" evidence="1">
    <location>
        <begin position="178"/>
        <end position="195"/>
    </location>
</feature>
<feature type="domain" description="GGDEF" evidence="2">
    <location>
        <begin position="411"/>
        <end position="550"/>
    </location>
</feature>
<dbReference type="CDD" id="cd01949">
    <property type="entry name" value="GGDEF"/>
    <property type="match status" value="1"/>
</dbReference>
<keyword evidence="1" id="KW-0472">Membrane</keyword>